<organism evidence="2 3">
    <name type="scientific">Halocynthiibacter halioticoli</name>
    <dbReference type="NCBI Taxonomy" id="2986804"/>
    <lineage>
        <taxon>Bacteria</taxon>
        <taxon>Pseudomonadati</taxon>
        <taxon>Pseudomonadota</taxon>
        <taxon>Alphaproteobacteria</taxon>
        <taxon>Rhodobacterales</taxon>
        <taxon>Paracoccaceae</taxon>
        <taxon>Halocynthiibacter</taxon>
    </lineage>
</organism>
<dbReference type="Proteomes" id="UP001208041">
    <property type="component" value="Unassembled WGS sequence"/>
</dbReference>
<comment type="caution">
    <text evidence="2">The sequence shown here is derived from an EMBL/GenBank/DDBJ whole genome shotgun (WGS) entry which is preliminary data.</text>
</comment>
<evidence type="ECO:0000256" key="1">
    <source>
        <dbReference type="SAM" id="Phobius"/>
    </source>
</evidence>
<sequence length="187" mass="20772">MSFVRPEVKLVLARYSEVIWAGAALVIALWLVWLGGILFVMLSLPFFAAALAFGLYGVRRARFHSRQSAAPKSEGVVDLIEQELTFFDSGYGAKIALSDVTRIEIRTCEPEDGEEDMFWIISQKRAPRVEIPASAVGGDEVFDALVAFPGADYENVITASQHKGAKRFLVWEDDAARIAREKVVKLH</sequence>
<keyword evidence="1" id="KW-1133">Transmembrane helix</keyword>
<gene>
    <name evidence="2" type="ORF">OH136_01395</name>
</gene>
<evidence type="ECO:0000313" key="3">
    <source>
        <dbReference type="Proteomes" id="UP001208041"/>
    </source>
</evidence>
<feature type="transmembrane region" description="Helical" evidence="1">
    <location>
        <begin position="12"/>
        <end position="31"/>
    </location>
</feature>
<dbReference type="RefSeq" id="WP_263952025.1">
    <property type="nucleotide sequence ID" value="NZ_JAOYFC010000001.1"/>
</dbReference>
<evidence type="ECO:0000313" key="2">
    <source>
        <dbReference type="EMBL" id="MCV6823195.1"/>
    </source>
</evidence>
<dbReference type="EMBL" id="JAOYFC010000001">
    <property type="protein sequence ID" value="MCV6823195.1"/>
    <property type="molecule type" value="Genomic_DNA"/>
</dbReference>
<keyword evidence="3" id="KW-1185">Reference proteome</keyword>
<reference evidence="2" key="1">
    <citation type="submission" date="2022-10" db="EMBL/GenBank/DDBJ databases">
        <authorList>
            <person name="Yue Y."/>
        </authorList>
    </citation>
    <scope>NUCLEOTIDE SEQUENCE</scope>
    <source>
        <strain evidence="2">Z654</strain>
    </source>
</reference>
<accession>A0AAE3IW23</accession>
<feature type="transmembrane region" description="Helical" evidence="1">
    <location>
        <begin position="37"/>
        <end position="58"/>
    </location>
</feature>
<keyword evidence="1" id="KW-0472">Membrane</keyword>
<name>A0AAE3IW23_9RHOB</name>
<keyword evidence="1" id="KW-0812">Transmembrane</keyword>
<proteinExistence type="predicted"/>
<dbReference type="AlphaFoldDB" id="A0AAE3IW23"/>
<protein>
    <submittedName>
        <fullName evidence="2">Uncharacterized protein</fullName>
    </submittedName>
</protein>